<keyword evidence="1" id="KW-0812">Transmembrane</keyword>
<dbReference type="SUPFAM" id="SSF55073">
    <property type="entry name" value="Nucleotide cyclase"/>
    <property type="match status" value="1"/>
</dbReference>
<dbReference type="EMBL" id="AGRW01000026">
    <property type="protein sequence ID" value="EIC02997.1"/>
    <property type="molecule type" value="Genomic_DNA"/>
</dbReference>
<evidence type="ECO:0000256" key="1">
    <source>
        <dbReference type="SAM" id="Phobius"/>
    </source>
</evidence>
<feature type="transmembrane region" description="Helical" evidence="1">
    <location>
        <begin position="318"/>
        <end position="337"/>
    </location>
</feature>
<dbReference type="eggNOG" id="COG4252">
    <property type="taxonomic scope" value="Bacteria"/>
</dbReference>
<dbReference type="Proteomes" id="UP000003571">
    <property type="component" value="Unassembled WGS sequence"/>
</dbReference>
<reference evidence="3 4" key="1">
    <citation type="submission" date="2011-09" db="EMBL/GenBank/DDBJ databases">
        <title>The draft genome of Treponema saccharophilum DSM 2985.</title>
        <authorList>
            <consortium name="US DOE Joint Genome Institute (JGI-PGF)"/>
            <person name="Lucas S."/>
            <person name="Copeland A."/>
            <person name="Lapidus A."/>
            <person name="Glavina del Rio T."/>
            <person name="Dalin E."/>
            <person name="Tice H."/>
            <person name="Bruce D."/>
            <person name="Goodwin L."/>
            <person name="Pitluck S."/>
            <person name="Peters L."/>
            <person name="Kyrpides N."/>
            <person name="Mavromatis K."/>
            <person name="Ivanova N."/>
            <person name="Markowitz V."/>
            <person name="Cheng J.-F."/>
            <person name="Hugenholtz P."/>
            <person name="Woyke T."/>
            <person name="Wu D."/>
            <person name="Gronow S."/>
            <person name="Wellnitz S."/>
            <person name="Brambilla E."/>
            <person name="Klenk H.-P."/>
            <person name="Eisen J.A."/>
        </authorList>
    </citation>
    <scope>NUCLEOTIDE SEQUENCE [LARGE SCALE GENOMIC DNA]</scope>
    <source>
        <strain evidence="3 4">DSM 2985</strain>
    </source>
</reference>
<dbReference type="RefSeq" id="WP_002702007.1">
    <property type="nucleotide sequence ID" value="NZ_AGRW01000026.1"/>
</dbReference>
<dbReference type="PATRIC" id="fig|907348.3.peg.205"/>
<dbReference type="InterPro" id="IPR001054">
    <property type="entry name" value="A/G_cyclase"/>
</dbReference>
<protein>
    <submittedName>
        <fullName evidence="3">Adenylate/guanylate cyclase with Chase sensor</fullName>
    </submittedName>
</protein>
<proteinExistence type="predicted"/>
<dbReference type="InterPro" id="IPR007890">
    <property type="entry name" value="CHASE2"/>
</dbReference>
<dbReference type="OrthoDB" id="9806704at2"/>
<feature type="transmembrane region" description="Helical" evidence="1">
    <location>
        <begin position="349"/>
        <end position="369"/>
    </location>
</feature>
<evidence type="ECO:0000313" key="3">
    <source>
        <dbReference type="EMBL" id="EIC02997.1"/>
    </source>
</evidence>
<dbReference type="PANTHER" id="PTHR43081:SF1">
    <property type="entry name" value="ADENYLATE CYCLASE, TERMINAL-DIFFERENTIATION SPECIFIC"/>
    <property type="match status" value="1"/>
</dbReference>
<dbReference type="Pfam" id="PF05226">
    <property type="entry name" value="CHASE2"/>
    <property type="match status" value="1"/>
</dbReference>
<dbReference type="GO" id="GO:0035556">
    <property type="term" value="P:intracellular signal transduction"/>
    <property type="evidence" value="ECO:0007669"/>
    <property type="project" value="InterPro"/>
</dbReference>
<dbReference type="InterPro" id="IPR029787">
    <property type="entry name" value="Nucleotide_cyclase"/>
</dbReference>
<dbReference type="InterPro" id="IPR050697">
    <property type="entry name" value="Adenylyl/Guanylyl_Cyclase_3/4"/>
</dbReference>
<dbReference type="eggNOG" id="COG2114">
    <property type="taxonomic scope" value="Bacteria"/>
</dbReference>
<keyword evidence="1" id="KW-1133">Transmembrane helix</keyword>
<dbReference type="GO" id="GO:0004016">
    <property type="term" value="F:adenylate cyclase activity"/>
    <property type="evidence" value="ECO:0007669"/>
    <property type="project" value="UniProtKB-ARBA"/>
</dbReference>
<dbReference type="AlphaFoldDB" id="H7EHE2"/>
<dbReference type="GO" id="GO:0006171">
    <property type="term" value="P:cAMP biosynthetic process"/>
    <property type="evidence" value="ECO:0007669"/>
    <property type="project" value="TreeGrafter"/>
</dbReference>
<dbReference type="SMART" id="SM00044">
    <property type="entry name" value="CYCc"/>
    <property type="match status" value="1"/>
</dbReference>
<dbReference type="Pfam" id="PF00211">
    <property type="entry name" value="Guanylate_cyc"/>
    <property type="match status" value="1"/>
</dbReference>
<feature type="domain" description="Guanylate cyclase" evidence="2">
    <location>
        <begin position="437"/>
        <end position="569"/>
    </location>
</feature>
<dbReference type="SMART" id="SM01080">
    <property type="entry name" value="CHASE2"/>
    <property type="match status" value="1"/>
</dbReference>
<name>H7EHE2_9SPIR</name>
<dbReference type="STRING" id="907348.TresaDRAFT_2748"/>
<accession>H7EHE2</accession>
<organism evidence="3 4">
    <name type="scientific">Treponema saccharophilum DSM 2985</name>
    <dbReference type="NCBI Taxonomy" id="907348"/>
    <lineage>
        <taxon>Bacteria</taxon>
        <taxon>Pseudomonadati</taxon>
        <taxon>Spirochaetota</taxon>
        <taxon>Spirochaetia</taxon>
        <taxon>Spirochaetales</taxon>
        <taxon>Treponemataceae</taxon>
        <taxon>Treponema</taxon>
    </lineage>
</organism>
<dbReference type="Gene3D" id="3.30.70.1230">
    <property type="entry name" value="Nucleotide cyclase"/>
    <property type="match status" value="1"/>
</dbReference>
<comment type="caution">
    <text evidence="3">The sequence shown here is derived from an EMBL/GenBank/DDBJ whole genome shotgun (WGS) entry which is preliminary data.</text>
</comment>
<evidence type="ECO:0000313" key="4">
    <source>
        <dbReference type="Proteomes" id="UP000003571"/>
    </source>
</evidence>
<evidence type="ECO:0000259" key="2">
    <source>
        <dbReference type="PROSITE" id="PS50125"/>
    </source>
</evidence>
<dbReference type="PANTHER" id="PTHR43081">
    <property type="entry name" value="ADENYLATE CYCLASE, TERMINAL-DIFFERENTIATION SPECIFIC-RELATED"/>
    <property type="match status" value="1"/>
</dbReference>
<keyword evidence="1" id="KW-0472">Membrane</keyword>
<gene>
    <name evidence="3" type="ORF">TresaDRAFT_2748</name>
</gene>
<keyword evidence="4" id="KW-1185">Reference proteome</keyword>
<dbReference type="PROSITE" id="PS50125">
    <property type="entry name" value="GUANYLATE_CYCLASE_2"/>
    <property type="match status" value="1"/>
</dbReference>
<sequence length="690" mass="75841">MKNKKSIALSAAIGVAVLGIVAGLRYGGALTWMENKSYDSRMKQTADKFEADDNIAVIVLDQESIDWAKTELGWSYPWPRESYAKMIRFVNRGKAASMAFDMIYSEPSVYGTKDDEEMADASREFGKVVQTVFYQSNDTHVPVLPIPAIRDSAAKIATVESLLDDDGVARRSRFRSSSDLNEPSLTVAGLELSDEMPELSSIPKARHSKKGESEEGMYVRYVGGLERFHPYSAKQILMSEMAAEEAERKGIQYAPDAESDLVTTESFEGSHVFFGLYAPGLFDICATPMGTNYPGMGVHISMTNTILTESYLSDTAEAVSFAIIALMVAAGILIASVNSQKSKSFAIKIAVFIIIAAAYFCASYAVFIAGTILPVAAPLLAFGLSFASVVTKNYLTEGKQKRYLKTAFKQYLSAEVIDNLIDNPDALKLGGEEREITAFFSDVQGFTTISESLNPTDLTNLLNKYLNAMTEIIFKHGGTIDKYEGDAIIAFWNAPTTQADHARRAVEAALECQEKLAEMQEELSAVAGKPFKQRIGLNSGRAVVGNMGSDYRFNYTMLGDSVNLAARLEGINKQFGTYTMCSKATMESAVEHGCTLSFRKLSNIAVVGKKEGVVVFEPMQNAEFDRRKDDFVNFGVGYDLFVKGDFAGAIEVFEKTRDKDPAADKYIEKCRALIKNPPEKWDGILRATEK</sequence>
<dbReference type="CDD" id="cd07302">
    <property type="entry name" value="CHD"/>
    <property type="match status" value="1"/>
</dbReference>